<keyword evidence="3" id="KW-1185">Reference proteome</keyword>
<dbReference type="STRING" id="641691.SAMN05421636_1211"/>
<organism evidence="2 3">
    <name type="scientific">Pricia antarctica</name>
    <dbReference type="NCBI Taxonomy" id="641691"/>
    <lineage>
        <taxon>Bacteria</taxon>
        <taxon>Pseudomonadati</taxon>
        <taxon>Bacteroidota</taxon>
        <taxon>Flavobacteriia</taxon>
        <taxon>Flavobacteriales</taxon>
        <taxon>Flavobacteriaceae</taxon>
        <taxon>Pricia</taxon>
    </lineage>
</organism>
<protein>
    <submittedName>
        <fullName evidence="2">Uncharacterized protein</fullName>
    </submittedName>
</protein>
<proteinExistence type="predicted"/>
<dbReference type="RefSeq" id="WP_091874352.1">
    <property type="nucleotide sequence ID" value="NZ_FNAO01000021.1"/>
</dbReference>
<dbReference type="AlphaFoldDB" id="A0A1G7JA69"/>
<accession>A0A1G7JA69</accession>
<dbReference type="Proteomes" id="UP000199109">
    <property type="component" value="Unassembled WGS sequence"/>
</dbReference>
<gene>
    <name evidence="2" type="ORF">SAMN05421636_1211</name>
</gene>
<sequence length="242" mass="28376">MIWKMNFQGKRAITISTLFLFLLSISNAKAQVTIKNFDSKVFDADQYFEFTTNKKIPKAIQSQALRALSFYSELKTSHIIFRFRKRITPLSSKPQVLSTFKKRKNRKYVITISTKSNKKLDPILFFNLPYNAQIGVLGHELAHISEYDTMNTAQLITLIFKLLNSKYTDQFEFNTDLIGINHGLGYQLYDWSQYVRSALDIPEWRGADDFYPSNDEEVTKQRYMNPQTIEKFMESNSIYHKK</sequence>
<feature type="signal peptide" evidence="1">
    <location>
        <begin position="1"/>
        <end position="30"/>
    </location>
</feature>
<keyword evidence="1" id="KW-0732">Signal</keyword>
<feature type="chain" id="PRO_5011597338" evidence="1">
    <location>
        <begin position="31"/>
        <end position="242"/>
    </location>
</feature>
<reference evidence="2 3" key="1">
    <citation type="submission" date="2016-10" db="EMBL/GenBank/DDBJ databases">
        <authorList>
            <person name="de Groot N.N."/>
        </authorList>
    </citation>
    <scope>NUCLEOTIDE SEQUENCE [LARGE SCALE GENOMIC DNA]</scope>
    <source>
        <strain evidence="2 3">DSM 23421</strain>
    </source>
</reference>
<dbReference type="OrthoDB" id="1098088at2"/>
<dbReference type="EMBL" id="FNAO01000021">
    <property type="protein sequence ID" value="SDF21862.1"/>
    <property type="molecule type" value="Genomic_DNA"/>
</dbReference>
<evidence type="ECO:0000313" key="3">
    <source>
        <dbReference type="Proteomes" id="UP000199109"/>
    </source>
</evidence>
<evidence type="ECO:0000313" key="2">
    <source>
        <dbReference type="EMBL" id="SDF21862.1"/>
    </source>
</evidence>
<name>A0A1G7JA69_9FLAO</name>
<evidence type="ECO:0000256" key="1">
    <source>
        <dbReference type="SAM" id="SignalP"/>
    </source>
</evidence>